<sequence length="576" mass="60098">MHTTPSPRRPALGGLAGCGLLLSAALVAPVALAAPQVPARTSEPALTAVSAPQAALTSLPATTTTDSLPSTTLLDQVTDAAGILTASTAEKAVATAERNGVHLWVVTYDDASELATDFAAEAWSWTGLGAYDVLLVINISTADPSQRSYAFDGDSRGSVWSQARLGEVRLRIEEHLKAGDWDGAVTSIVEDLSTGSDSSASPAQREVVEHAEPDAGEHPAPWMLLAFVGVGALGSATLVRRLTAAARRRKGRQPTTQGEGMNNALPPSQTLPLETLRAQASATLLAADDAVRAADEELSYAQAQFGLSATDDFTQALAQAREHMERAFELRKLLDDDIPETEAVQRQMYGEMLQRCEQATTVISAQEKAFHERRGIEANLPTAIAETRQRAAETEQALHAAQTLLVTLHATFPPSALSSVSHAPDQGLRLLAAGRTALEQAQASVDDGQQTTAVEQVRIAQGAIAQAGQLAAQVRGARERLERAATDLEAAIASISSDLIDAQRLAAQVPAATLAPLVRQAEAAVEQGRAALPVASGAMLTSASPDTSTGAEALTSGGDPLAALDRLARCEAALDA</sequence>
<evidence type="ECO:0000256" key="1">
    <source>
        <dbReference type="SAM" id="Coils"/>
    </source>
</evidence>
<protein>
    <recommendedName>
        <fullName evidence="4">TPM domain-containing protein</fullName>
    </recommendedName>
</protein>
<keyword evidence="1" id="KW-0175">Coiled coil</keyword>
<evidence type="ECO:0000313" key="6">
    <source>
        <dbReference type="Proteomes" id="UP000018852"/>
    </source>
</evidence>
<dbReference type="Proteomes" id="UP000018852">
    <property type="component" value="Unassembled WGS sequence"/>
</dbReference>
<feature type="compositionally biased region" description="Basic and acidic residues" evidence="2">
    <location>
        <begin position="206"/>
        <end position="215"/>
    </location>
</feature>
<evidence type="ECO:0000256" key="3">
    <source>
        <dbReference type="SAM" id="SignalP"/>
    </source>
</evidence>
<dbReference type="EMBL" id="AZLV01000377">
    <property type="protein sequence ID" value="ETJ06102.1"/>
    <property type="molecule type" value="Genomic_DNA"/>
</dbReference>
<dbReference type="InterPro" id="IPR007621">
    <property type="entry name" value="TPM_dom"/>
</dbReference>
<evidence type="ECO:0000256" key="2">
    <source>
        <dbReference type="SAM" id="MobiDB-lite"/>
    </source>
</evidence>
<gene>
    <name evidence="5" type="ORF">Q605_AUC00377G0001</name>
</gene>
<feature type="chain" id="PRO_5004810843" description="TPM domain-containing protein" evidence="3">
    <location>
        <begin position="34"/>
        <end position="576"/>
    </location>
</feature>
<feature type="compositionally biased region" description="Polar residues" evidence="2">
    <location>
        <begin position="253"/>
        <end position="265"/>
    </location>
</feature>
<feature type="compositionally biased region" description="Polar residues" evidence="2">
    <location>
        <begin position="193"/>
        <end position="202"/>
    </location>
</feature>
<evidence type="ECO:0000313" key="5">
    <source>
        <dbReference type="EMBL" id="ETJ06102.1"/>
    </source>
</evidence>
<dbReference type="Pfam" id="PF04536">
    <property type="entry name" value="TPM_phosphatase"/>
    <property type="match status" value="1"/>
</dbReference>
<feature type="coiled-coil region" evidence="1">
    <location>
        <begin position="471"/>
        <end position="498"/>
    </location>
</feature>
<reference evidence="5 6" key="1">
    <citation type="submission" date="2013-12" db="EMBL/GenBank/DDBJ databases">
        <title>A Varibaculum cambriense genome reconstructed from a premature infant gut community with otherwise low bacterial novelty that shifts toward anaerobic metabolism during the third week of life.</title>
        <authorList>
            <person name="Brown C.T."/>
            <person name="Sharon I."/>
            <person name="Thomas B.C."/>
            <person name="Castelle C.J."/>
            <person name="Morowitz M.J."/>
            <person name="Banfield J.F."/>
        </authorList>
    </citation>
    <scope>NUCLEOTIDE SEQUENCE [LARGE SCALE GENOMIC DNA]</scope>
    <source>
        <strain evidence="6">DORA_12</strain>
    </source>
</reference>
<organism evidence="5 6">
    <name type="scientific">Actinomyces urogenitalis DORA_12</name>
    <dbReference type="NCBI Taxonomy" id="1403939"/>
    <lineage>
        <taxon>Bacteria</taxon>
        <taxon>Bacillati</taxon>
        <taxon>Actinomycetota</taxon>
        <taxon>Actinomycetes</taxon>
        <taxon>Actinomycetales</taxon>
        <taxon>Actinomycetaceae</taxon>
        <taxon>Actinomyces</taxon>
    </lineage>
</organism>
<proteinExistence type="predicted"/>
<name>W1VJJ7_9ACTO</name>
<feature type="region of interest" description="Disordered" evidence="2">
    <location>
        <begin position="246"/>
        <end position="265"/>
    </location>
</feature>
<feature type="non-terminal residue" evidence="5">
    <location>
        <position position="576"/>
    </location>
</feature>
<dbReference type="AlphaFoldDB" id="W1VJJ7"/>
<feature type="domain" description="TPM" evidence="4">
    <location>
        <begin position="77"/>
        <end position="192"/>
    </location>
</feature>
<dbReference type="Gene3D" id="3.10.310.50">
    <property type="match status" value="1"/>
</dbReference>
<keyword evidence="3" id="KW-0732">Signal</keyword>
<dbReference type="InterPro" id="IPR006311">
    <property type="entry name" value="TAT_signal"/>
</dbReference>
<evidence type="ECO:0000259" key="4">
    <source>
        <dbReference type="Pfam" id="PF04536"/>
    </source>
</evidence>
<feature type="region of interest" description="Disordered" evidence="2">
    <location>
        <begin position="192"/>
        <end position="215"/>
    </location>
</feature>
<accession>W1VJJ7</accession>
<feature type="signal peptide" evidence="3">
    <location>
        <begin position="1"/>
        <end position="33"/>
    </location>
</feature>
<dbReference type="PROSITE" id="PS51318">
    <property type="entry name" value="TAT"/>
    <property type="match status" value="1"/>
</dbReference>
<comment type="caution">
    <text evidence="5">The sequence shown here is derived from an EMBL/GenBank/DDBJ whole genome shotgun (WGS) entry which is preliminary data.</text>
</comment>